<evidence type="ECO:0000256" key="1">
    <source>
        <dbReference type="SAM" id="MobiDB-lite"/>
    </source>
</evidence>
<comment type="caution">
    <text evidence="2">The sequence shown here is derived from an EMBL/GenBank/DDBJ whole genome shotgun (WGS) entry which is preliminary data.</text>
</comment>
<name>A0AB34IYK0_PRYPA</name>
<feature type="region of interest" description="Disordered" evidence="1">
    <location>
        <begin position="339"/>
        <end position="365"/>
    </location>
</feature>
<keyword evidence="3" id="KW-1185">Reference proteome</keyword>
<dbReference type="EMBL" id="JBGBPQ010000016">
    <property type="protein sequence ID" value="KAL1508378.1"/>
    <property type="molecule type" value="Genomic_DNA"/>
</dbReference>
<proteinExistence type="predicted"/>
<feature type="compositionally biased region" description="Low complexity" evidence="1">
    <location>
        <begin position="340"/>
        <end position="349"/>
    </location>
</feature>
<accession>A0AB34IYK0</accession>
<protein>
    <submittedName>
        <fullName evidence="2">Uncharacterized protein</fullName>
    </submittedName>
</protein>
<evidence type="ECO:0000313" key="3">
    <source>
        <dbReference type="Proteomes" id="UP001515480"/>
    </source>
</evidence>
<feature type="region of interest" description="Disordered" evidence="1">
    <location>
        <begin position="1"/>
        <end position="103"/>
    </location>
</feature>
<dbReference type="Proteomes" id="UP001515480">
    <property type="component" value="Unassembled WGS sequence"/>
</dbReference>
<feature type="region of interest" description="Disordered" evidence="1">
    <location>
        <begin position="137"/>
        <end position="158"/>
    </location>
</feature>
<organism evidence="2 3">
    <name type="scientific">Prymnesium parvum</name>
    <name type="common">Toxic golden alga</name>
    <dbReference type="NCBI Taxonomy" id="97485"/>
    <lineage>
        <taxon>Eukaryota</taxon>
        <taxon>Haptista</taxon>
        <taxon>Haptophyta</taxon>
        <taxon>Prymnesiophyceae</taxon>
        <taxon>Prymnesiales</taxon>
        <taxon>Prymnesiaceae</taxon>
        <taxon>Prymnesium</taxon>
    </lineage>
</organism>
<feature type="region of interest" description="Disordered" evidence="1">
    <location>
        <begin position="243"/>
        <end position="262"/>
    </location>
</feature>
<evidence type="ECO:0000313" key="2">
    <source>
        <dbReference type="EMBL" id="KAL1508378.1"/>
    </source>
</evidence>
<sequence length="496" mass="52451">MTKAGPDFDIIPQHAATKREPSPTAPDTVSEGVLATADGRGRRSSGKRVVAIEPAPAAQLRHSLPTPPSAEGAALNGAGHGAERPSLFKRPSRGIAFPAPSDDMAEVGAWPAAAIAESVRKEKPLAPLEGWQASLSDAASIPGTHPPAHAPPKEVDDAASHLGPLEAWQLPPPEVPKPSSLPLPRANAAVEEAARVLTGDEPPAPKPSWRERARSASQSIKGVAARAATAAKAATEARRGEYSAVSNAADEEPSARGQGAWRETRETHWDVMHRLQRAEASVRADASLEEVQAMVHTFTEAAEQLEVMGEPDKARDVMEIFLPSFFERADVQLVLQSVGSSTPAPSVPSIAPPSTPPPPPRGERSLAQEYFPMGDAAAAGSAHCSPGSSFDVHVSCTADAHPYTWSGNLKQLHPVDAAAVVFQDAIRNASRRSTGRTTELSERLVHKPEDEEHVTCCCFGGKPAARTRRAARDNSCTHLLATGWSVSTSRQQTCAE</sequence>
<dbReference type="AlphaFoldDB" id="A0AB34IYK0"/>
<gene>
    <name evidence="2" type="ORF">AB1Y20_004488</name>
</gene>
<reference evidence="2 3" key="1">
    <citation type="journal article" date="2024" name="Science">
        <title>Giant polyketide synthase enzymes in the biosynthesis of giant marine polyether toxins.</title>
        <authorList>
            <person name="Fallon T.R."/>
            <person name="Shende V.V."/>
            <person name="Wierzbicki I.H."/>
            <person name="Pendleton A.L."/>
            <person name="Watervoot N.F."/>
            <person name="Auber R.P."/>
            <person name="Gonzalez D.J."/>
            <person name="Wisecaver J.H."/>
            <person name="Moore B.S."/>
        </authorList>
    </citation>
    <scope>NUCLEOTIDE SEQUENCE [LARGE SCALE GENOMIC DNA]</scope>
    <source>
        <strain evidence="2 3">12B1</strain>
    </source>
</reference>
<feature type="region of interest" description="Disordered" evidence="1">
    <location>
        <begin position="196"/>
        <end position="216"/>
    </location>
</feature>
<feature type="compositionally biased region" description="Pro residues" evidence="1">
    <location>
        <begin position="350"/>
        <end position="360"/>
    </location>
</feature>